<gene>
    <name evidence="3" type="ORF">SAMN00777080_4446</name>
</gene>
<dbReference type="PANTHER" id="PTHR30408:SF13">
    <property type="entry name" value="TYPE I RESTRICTION ENZYME HINDI SPECIFICITY SUBUNIT"/>
    <property type="match status" value="1"/>
</dbReference>
<dbReference type="RefSeq" id="WP_157370257.1">
    <property type="nucleotide sequence ID" value="NZ_LT838813.1"/>
</dbReference>
<keyword evidence="4" id="KW-1185">Reference proteome</keyword>
<proteinExistence type="predicted"/>
<evidence type="ECO:0000313" key="3">
    <source>
        <dbReference type="EMBL" id="SMD45778.1"/>
    </source>
</evidence>
<dbReference type="OrthoDB" id="825893at2"/>
<evidence type="ECO:0000256" key="1">
    <source>
        <dbReference type="ARBA" id="ARBA00022747"/>
    </source>
</evidence>
<dbReference type="SUPFAM" id="SSF116734">
    <property type="entry name" value="DNA methylase specificity domain"/>
    <property type="match status" value="2"/>
</dbReference>
<keyword evidence="2" id="KW-0238">DNA-binding</keyword>
<dbReference type="EMBL" id="LT838813">
    <property type="protein sequence ID" value="SMD45778.1"/>
    <property type="molecule type" value="Genomic_DNA"/>
</dbReference>
<dbReference type="REBASE" id="196185">
    <property type="entry name" value="S.Aba17537ORF4447P"/>
</dbReference>
<organism evidence="3 4">
    <name type="scientific">Aquiflexum balticum DSM 16537</name>
    <dbReference type="NCBI Taxonomy" id="758820"/>
    <lineage>
        <taxon>Bacteria</taxon>
        <taxon>Pseudomonadati</taxon>
        <taxon>Bacteroidota</taxon>
        <taxon>Cytophagia</taxon>
        <taxon>Cytophagales</taxon>
        <taxon>Cyclobacteriaceae</taxon>
        <taxon>Aquiflexum</taxon>
    </lineage>
</organism>
<dbReference type="InterPro" id="IPR044946">
    <property type="entry name" value="Restrct_endonuc_typeI_TRD_sf"/>
</dbReference>
<dbReference type="PANTHER" id="PTHR30408">
    <property type="entry name" value="TYPE-1 RESTRICTION ENZYME ECOKI SPECIFICITY PROTEIN"/>
    <property type="match status" value="1"/>
</dbReference>
<dbReference type="GO" id="GO:0009307">
    <property type="term" value="P:DNA restriction-modification system"/>
    <property type="evidence" value="ECO:0007669"/>
    <property type="project" value="UniProtKB-KW"/>
</dbReference>
<dbReference type="STRING" id="758820.SAMN00777080_4446"/>
<evidence type="ECO:0000313" key="4">
    <source>
        <dbReference type="Proteomes" id="UP000192333"/>
    </source>
</evidence>
<evidence type="ECO:0000256" key="2">
    <source>
        <dbReference type="ARBA" id="ARBA00023125"/>
    </source>
</evidence>
<dbReference type="Gene3D" id="3.90.220.20">
    <property type="entry name" value="DNA methylase specificity domains"/>
    <property type="match status" value="2"/>
</dbReference>
<keyword evidence="1" id="KW-0680">Restriction system</keyword>
<dbReference type="Proteomes" id="UP000192333">
    <property type="component" value="Chromosome I"/>
</dbReference>
<dbReference type="InterPro" id="IPR052021">
    <property type="entry name" value="Type-I_RS_S_subunit"/>
</dbReference>
<accession>A0A1W2HAP0</accession>
<name>A0A1W2HAP0_9BACT</name>
<dbReference type="GO" id="GO:0003677">
    <property type="term" value="F:DNA binding"/>
    <property type="evidence" value="ECO:0007669"/>
    <property type="project" value="UniProtKB-KW"/>
</dbReference>
<reference evidence="4" key="1">
    <citation type="submission" date="2017-04" db="EMBL/GenBank/DDBJ databases">
        <authorList>
            <person name="Varghese N."/>
            <person name="Submissions S."/>
        </authorList>
    </citation>
    <scope>NUCLEOTIDE SEQUENCE [LARGE SCALE GENOMIC DNA]</scope>
    <source>
        <strain evidence="4">DSM 16537</strain>
    </source>
</reference>
<protein>
    <submittedName>
        <fullName evidence="3">Type I restriction enzyme, S subunit</fullName>
    </submittedName>
</protein>
<sequence>MKSNYKRLGDFISPVKIRNYDLEAKDLLGININKFFMPSVANIVGTDLSNYKVVKHNQFACNRMHVGRDYRIPIAVSQSEEPFMVSPAYDVFKIKKGKELLPEYLMMWFSRSEFDRNAWFYTDADVRGGLAWQAFEDMQLPIPSITKQREIVKEYNVIQNRIALNQQLIQKLEETAQAIYREWFVEGIDWENLPEGWRVGHLSELCEYSSKKISVNQISLETYISTENMFQDRGGITAANGLPTPTSFISFEKGNILISNIRPYFKKIWLANFSGGCSNDVLCIVPKSEIPSLFLYQILEKDNFFEYVMAGSKGTKMPRGDKKWIMNYETVIPSKELLGKFNRISKKLQKDILLRKKENQKLTELKELLLSRLATVYV</sequence>
<dbReference type="AlphaFoldDB" id="A0A1W2HAP0"/>